<comment type="caution">
    <text evidence="8">The sequence shown here is derived from an EMBL/GenBank/DDBJ whole genome shotgun (WGS) entry which is preliminary data.</text>
</comment>
<protein>
    <recommendedName>
        <fullName evidence="7">Membrane insertase YidC/Oxa/ALB C-terminal domain-containing protein</fullName>
    </recommendedName>
</protein>
<evidence type="ECO:0000256" key="1">
    <source>
        <dbReference type="ARBA" id="ARBA00004141"/>
    </source>
</evidence>
<feature type="transmembrane region" description="Helical" evidence="6">
    <location>
        <begin position="95"/>
        <end position="116"/>
    </location>
</feature>
<keyword evidence="2 5" id="KW-0812">Transmembrane</keyword>
<keyword evidence="4 6" id="KW-0472">Membrane</keyword>
<dbReference type="GO" id="GO:0032977">
    <property type="term" value="F:membrane insertase activity"/>
    <property type="evidence" value="ECO:0007669"/>
    <property type="project" value="InterPro"/>
</dbReference>
<dbReference type="GO" id="GO:0051205">
    <property type="term" value="P:protein insertion into membrane"/>
    <property type="evidence" value="ECO:0007669"/>
    <property type="project" value="TreeGrafter"/>
</dbReference>
<evidence type="ECO:0000256" key="2">
    <source>
        <dbReference type="ARBA" id="ARBA00022692"/>
    </source>
</evidence>
<sequence>MWSFIWNDLLYQPVFNVLIWLYNNTAHQNLGWAVVYLTVFLRILLLPLTVIGERNKVRDEQVQEDIKKIEKEFRNDPTLQKEEIRKLVKRNKINPWAKVLALGIQLLVLILLYQVFLQGITGEKLLRTLYEWVDFPGSINIFFYGFNIGARHDIVWPGFVAIVLLAEIYIDFKRHKENVTKSDLAYFILFPAFSFYILWLLPMVKSIFILTSMFFGMFIGLIIRALFKPHKKQEN</sequence>
<evidence type="ECO:0000256" key="4">
    <source>
        <dbReference type="ARBA" id="ARBA00023136"/>
    </source>
</evidence>
<dbReference type="GO" id="GO:0005886">
    <property type="term" value="C:plasma membrane"/>
    <property type="evidence" value="ECO:0007669"/>
    <property type="project" value="TreeGrafter"/>
</dbReference>
<reference evidence="9" key="1">
    <citation type="submission" date="2017-09" db="EMBL/GenBank/DDBJ databases">
        <title>Depth-based differentiation of microbial function through sediment-hosted aquifers and enrichment of novel symbionts in the deep terrestrial subsurface.</title>
        <authorList>
            <person name="Probst A.J."/>
            <person name="Ladd B."/>
            <person name="Jarett J.K."/>
            <person name="Geller-Mcgrath D.E."/>
            <person name="Sieber C.M.K."/>
            <person name="Emerson J.B."/>
            <person name="Anantharaman K."/>
            <person name="Thomas B.C."/>
            <person name="Malmstrom R."/>
            <person name="Stieglmeier M."/>
            <person name="Klingl A."/>
            <person name="Woyke T."/>
            <person name="Ryan C.M."/>
            <person name="Banfield J.F."/>
        </authorList>
    </citation>
    <scope>NUCLEOTIDE SEQUENCE [LARGE SCALE GENOMIC DNA]</scope>
</reference>
<proteinExistence type="inferred from homology"/>
<evidence type="ECO:0000256" key="3">
    <source>
        <dbReference type="ARBA" id="ARBA00022989"/>
    </source>
</evidence>
<feature type="domain" description="Membrane insertase YidC/Oxa/ALB C-terminal" evidence="7">
    <location>
        <begin position="31"/>
        <end position="224"/>
    </location>
</feature>
<evidence type="ECO:0000259" key="7">
    <source>
        <dbReference type="Pfam" id="PF02096"/>
    </source>
</evidence>
<evidence type="ECO:0000313" key="8">
    <source>
        <dbReference type="EMBL" id="PIR78009.1"/>
    </source>
</evidence>
<name>A0A2H0TXR0_9BACT</name>
<dbReference type="Proteomes" id="UP000230852">
    <property type="component" value="Unassembled WGS sequence"/>
</dbReference>
<feature type="transmembrane region" description="Helical" evidence="6">
    <location>
        <begin position="207"/>
        <end position="227"/>
    </location>
</feature>
<dbReference type="PANTHER" id="PTHR12428">
    <property type="entry name" value="OXA1"/>
    <property type="match status" value="1"/>
</dbReference>
<feature type="transmembrane region" description="Helical" evidence="6">
    <location>
        <begin position="30"/>
        <end position="51"/>
    </location>
</feature>
<comment type="subcellular location">
    <subcellularLocation>
        <location evidence="1 5">Membrane</location>
        <topology evidence="1 5">Multi-pass membrane protein</topology>
    </subcellularLocation>
</comment>
<feature type="transmembrane region" description="Helical" evidence="6">
    <location>
        <begin position="154"/>
        <end position="172"/>
    </location>
</feature>
<dbReference type="AlphaFoldDB" id="A0A2H0TXR0"/>
<organism evidence="8 9">
    <name type="scientific">Candidatus Magasanikbacteria bacterium CG10_big_fil_rev_8_21_14_0_10_36_16</name>
    <dbReference type="NCBI Taxonomy" id="1974645"/>
    <lineage>
        <taxon>Bacteria</taxon>
        <taxon>Candidatus Magasanikiibacteriota</taxon>
    </lineage>
</organism>
<evidence type="ECO:0000256" key="5">
    <source>
        <dbReference type="RuleBase" id="RU003945"/>
    </source>
</evidence>
<dbReference type="PANTHER" id="PTHR12428:SF65">
    <property type="entry name" value="CYTOCHROME C OXIDASE ASSEMBLY PROTEIN COX18, MITOCHONDRIAL"/>
    <property type="match status" value="1"/>
</dbReference>
<comment type="similarity">
    <text evidence="5">Belongs to the OXA1/ALB3/YidC family.</text>
</comment>
<dbReference type="InterPro" id="IPR028055">
    <property type="entry name" value="YidC/Oxa/ALB_C"/>
</dbReference>
<evidence type="ECO:0000256" key="6">
    <source>
        <dbReference type="SAM" id="Phobius"/>
    </source>
</evidence>
<dbReference type="Pfam" id="PF02096">
    <property type="entry name" value="60KD_IMP"/>
    <property type="match status" value="1"/>
</dbReference>
<dbReference type="InterPro" id="IPR001708">
    <property type="entry name" value="YidC/ALB3/OXA1/COX18"/>
</dbReference>
<gene>
    <name evidence="8" type="ORF">COU28_03970</name>
</gene>
<feature type="transmembrane region" description="Helical" evidence="6">
    <location>
        <begin position="184"/>
        <end position="201"/>
    </location>
</feature>
<keyword evidence="3 6" id="KW-1133">Transmembrane helix</keyword>
<dbReference type="EMBL" id="PFBU01000075">
    <property type="protein sequence ID" value="PIR78009.1"/>
    <property type="molecule type" value="Genomic_DNA"/>
</dbReference>
<accession>A0A2H0TXR0</accession>
<evidence type="ECO:0000313" key="9">
    <source>
        <dbReference type="Proteomes" id="UP000230852"/>
    </source>
</evidence>